<organism evidence="11 12">
    <name type="scientific">Anopheles culicifacies</name>
    <dbReference type="NCBI Taxonomy" id="139723"/>
    <lineage>
        <taxon>Eukaryota</taxon>
        <taxon>Metazoa</taxon>
        <taxon>Ecdysozoa</taxon>
        <taxon>Arthropoda</taxon>
        <taxon>Hexapoda</taxon>
        <taxon>Insecta</taxon>
        <taxon>Pterygota</taxon>
        <taxon>Neoptera</taxon>
        <taxon>Endopterygota</taxon>
        <taxon>Diptera</taxon>
        <taxon>Nematocera</taxon>
        <taxon>Culicoidea</taxon>
        <taxon>Culicidae</taxon>
        <taxon>Anophelinae</taxon>
        <taxon>Anopheles</taxon>
        <taxon>culicifacies species complex</taxon>
    </lineage>
</organism>
<feature type="compositionally biased region" description="Polar residues" evidence="8">
    <location>
        <begin position="662"/>
        <end position="676"/>
    </location>
</feature>
<evidence type="ECO:0000259" key="10">
    <source>
        <dbReference type="SMART" id="SM01368"/>
    </source>
</evidence>
<feature type="compositionally biased region" description="Basic and acidic residues" evidence="8">
    <location>
        <begin position="961"/>
        <end position="981"/>
    </location>
</feature>
<dbReference type="GO" id="GO:0000977">
    <property type="term" value="F:RNA polymerase II transcription regulatory region sequence-specific DNA binding"/>
    <property type="evidence" value="ECO:0007669"/>
    <property type="project" value="TreeGrafter"/>
</dbReference>
<name>A0A182M4L8_9DIPT</name>
<dbReference type="STRING" id="139723.A0A182M4L8"/>
<dbReference type="Pfam" id="PF01857">
    <property type="entry name" value="RB_B"/>
    <property type="match status" value="1"/>
</dbReference>
<dbReference type="SUPFAM" id="SSF47954">
    <property type="entry name" value="Cyclin-like"/>
    <property type="match status" value="2"/>
</dbReference>
<dbReference type="InterPro" id="IPR024599">
    <property type="entry name" value="RB_N"/>
</dbReference>
<dbReference type="PANTHER" id="PTHR13742:SF17">
    <property type="entry name" value="RE32990P-RELATED"/>
    <property type="match status" value="1"/>
</dbReference>
<dbReference type="GO" id="GO:0030154">
    <property type="term" value="P:cell differentiation"/>
    <property type="evidence" value="ECO:0007669"/>
    <property type="project" value="TreeGrafter"/>
</dbReference>
<dbReference type="InterPro" id="IPR002720">
    <property type="entry name" value="RB_A"/>
</dbReference>
<dbReference type="Proteomes" id="UP000075883">
    <property type="component" value="Unassembled WGS sequence"/>
</dbReference>
<evidence type="ECO:0000256" key="1">
    <source>
        <dbReference type="ARBA" id="ARBA00004123"/>
    </source>
</evidence>
<evidence type="ECO:0000256" key="8">
    <source>
        <dbReference type="SAM" id="MobiDB-lite"/>
    </source>
</evidence>
<dbReference type="Gene3D" id="1.10.472.10">
    <property type="entry name" value="Cyclin-like"/>
    <property type="match status" value="2"/>
</dbReference>
<comment type="similarity">
    <text evidence="2">Belongs to the retinoblastoma protein (RB) family.</text>
</comment>
<dbReference type="EnsemblMetazoa" id="ACUA009354-RA">
    <property type="protein sequence ID" value="ACUA009354-PA"/>
    <property type="gene ID" value="ACUA009354"/>
</dbReference>
<keyword evidence="7" id="KW-0131">Cell cycle</keyword>
<dbReference type="PANTHER" id="PTHR13742">
    <property type="entry name" value="RETINOBLASTOMA-ASSOCIATED PROTEIN RB -RELATED"/>
    <property type="match status" value="1"/>
</dbReference>
<evidence type="ECO:0000256" key="2">
    <source>
        <dbReference type="ARBA" id="ARBA00009475"/>
    </source>
</evidence>
<evidence type="ECO:0000256" key="4">
    <source>
        <dbReference type="ARBA" id="ARBA00023015"/>
    </source>
</evidence>
<dbReference type="GO" id="GO:0000785">
    <property type="term" value="C:chromatin"/>
    <property type="evidence" value="ECO:0007669"/>
    <property type="project" value="TreeGrafter"/>
</dbReference>
<feature type="compositionally biased region" description="Gly residues" evidence="8">
    <location>
        <begin position="569"/>
        <end position="582"/>
    </location>
</feature>
<proteinExistence type="inferred from homology"/>
<evidence type="ECO:0000256" key="7">
    <source>
        <dbReference type="ARBA" id="ARBA00023306"/>
    </source>
</evidence>
<evidence type="ECO:0000313" key="12">
    <source>
        <dbReference type="Proteomes" id="UP000075883"/>
    </source>
</evidence>
<evidence type="ECO:0000256" key="3">
    <source>
        <dbReference type="ARBA" id="ARBA00022491"/>
    </source>
</evidence>
<dbReference type="VEuPathDB" id="VectorBase:ACUA009354"/>
<feature type="domain" description="Retinoblastoma-associated protein N-terminal" evidence="9">
    <location>
        <begin position="2"/>
        <end position="146"/>
    </location>
</feature>
<dbReference type="GO" id="GO:2000134">
    <property type="term" value="P:negative regulation of G1/S transition of mitotic cell cycle"/>
    <property type="evidence" value="ECO:0007669"/>
    <property type="project" value="TreeGrafter"/>
</dbReference>
<keyword evidence="5" id="KW-0804">Transcription</keyword>
<sequence>MQELPAVGHPDRYIQGNGVNITNLLTQCNITIRDFFAKMKQWAEIRSLPARLQTAVDNLQHGFSVSITTYTAFGDDFPRIFNEASIVPDEPKRNKKSKPNPCSYNKLREFSWLLFLTVKEEHNEQRHDVATAMDLCVCVLDLIYRNVVAEGRMDLVNPKVLSDGGSSSVDGTSAAVEAAMKVNITEQLCNEYPTTSESVADTNHNIFLPTLLGMFEAKDLKGTLGTTGGVTTIMGLVSLANFEDNLKLLNRRYERSILRCGMLDERIVLNSRTSPSSQRNRWSVNVAGHPATPLSMKSARAAGTLNVNRVGFDGGRSVTEASMNNSPFVVRGTHAQLMKKIQGHSRGNPRGSFLTLMKNCTPSPLATVLEHVARMRRIFVAKLTENENWNTRTAESRFDAIEALYYQLLENIIPWELKKRPTMTVSKVIYDLCTKNIFNETLIVCAAEIIIFLRQEQHNFPWILLVFGMEPFQFFNIIELTVSSNSDIFTSDIVNHLRRVGLFDRNDYMLRSAIEEQLVDSISWKSSSMLWECMEKENYQIPLEIELRAEIAGVTPLKSDSVPNTPNGTRGGSSSGIAGGTTAGPSSATQSTQPTGRPAPHPDSAKKKLFVDLPATPSKVPPQATGSAPVPCPTSSNSDAGTATGPSATSSEMASVPGGASNGSNDPISYFNSPQRRTNDQHPPSFETRRLNFFFRKMYQVAYDRMCNLCQNLGIESEVVQQVIWTILEYTISKRAKDLMRDRHLDQLLMCATFVTVRIKKLPNTFKQIMHCYHGQPQANSSIYRSVFIRHENTPPAAADGNKDGEANGKNGTNGGEPAKPNDERWSVSEMGGTSVQYDREVYGDIIKFYNDIYVVAVHQFALKYYNTDVESLFLSPTPKSKARNIQKSPRQISSNIKLYVSTTNRISSLKDSPNVHTLKFPSSPGQTPTILESGRQKPGDSVVRKLDIADLEMPLPTKMRRLDKIHQDRQHQDHESSENE</sequence>
<feature type="region of interest" description="Disordered" evidence="8">
    <location>
        <begin position="914"/>
        <end position="940"/>
    </location>
</feature>
<keyword evidence="3" id="KW-0678">Repressor</keyword>
<keyword evidence="6" id="KW-0539">Nucleus</keyword>
<keyword evidence="12" id="KW-1185">Reference proteome</keyword>
<feature type="region of interest" description="Disordered" evidence="8">
    <location>
        <begin position="795"/>
        <end position="828"/>
    </location>
</feature>
<dbReference type="GO" id="GO:0006357">
    <property type="term" value="P:regulation of transcription by RNA polymerase II"/>
    <property type="evidence" value="ECO:0007669"/>
    <property type="project" value="InterPro"/>
</dbReference>
<accession>A0A182M4L8</accession>
<feature type="domain" description="Retinoblastoma-associated protein A-box" evidence="10">
    <location>
        <begin position="330"/>
        <end position="534"/>
    </location>
</feature>
<dbReference type="AlphaFoldDB" id="A0A182M4L8"/>
<feature type="compositionally biased region" description="Polar residues" evidence="8">
    <location>
        <begin position="633"/>
        <end position="653"/>
    </location>
</feature>
<dbReference type="InterPro" id="IPR002719">
    <property type="entry name" value="RB_B"/>
</dbReference>
<dbReference type="SMART" id="SM01367">
    <property type="entry name" value="DUF3452"/>
    <property type="match status" value="1"/>
</dbReference>
<evidence type="ECO:0000313" key="11">
    <source>
        <dbReference type="EnsemblMetazoa" id="ACUA009354-PA"/>
    </source>
</evidence>
<dbReference type="InterPro" id="IPR028309">
    <property type="entry name" value="RB_fam"/>
</dbReference>
<feature type="region of interest" description="Disordered" evidence="8">
    <location>
        <begin position="557"/>
        <end position="686"/>
    </location>
</feature>
<reference evidence="11" key="2">
    <citation type="submission" date="2020-05" db="UniProtKB">
        <authorList>
            <consortium name="EnsemblMetazoa"/>
        </authorList>
    </citation>
    <scope>IDENTIFICATION</scope>
    <source>
        <strain evidence="11">A-37</strain>
    </source>
</reference>
<reference evidence="12" key="1">
    <citation type="submission" date="2013-09" db="EMBL/GenBank/DDBJ databases">
        <title>The Genome Sequence of Anopheles culicifacies species A.</title>
        <authorList>
            <consortium name="The Broad Institute Genomics Platform"/>
            <person name="Neafsey D.E."/>
            <person name="Besansky N."/>
            <person name="Howell P."/>
            <person name="Walton C."/>
            <person name="Young S.K."/>
            <person name="Zeng Q."/>
            <person name="Gargeya S."/>
            <person name="Fitzgerald M."/>
            <person name="Haas B."/>
            <person name="Abouelleil A."/>
            <person name="Allen A.W."/>
            <person name="Alvarado L."/>
            <person name="Arachchi H.M."/>
            <person name="Berlin A.M."/>
            <person name="Chapman S.B."/>
            <person name="Gainer-Dewar J."/>
            <person name="Goldberg J."/>
            <person name="Griggs A."/>
            <person name="Gujja S."/>
            <person name="Hansen M."/>
            <person name="Howarth C."/>
            <person name="Imamovic A."/>
            <person name="Ireland A."/>
            <person name="Larimer J."/>
            <person name="McCowan C."/>
            <person name="Murphy C."/>
            <person name="Pearson M."/>
            <person name="Poon T.W."/>
            <person name="Priest M."/>
            <person name="Roberts A."/>
            <person name="Saif S."/>
            <person name="Shea T."/>
            <person name="Sisk P."/>
            <person name="Sykes S."/>
            <person name="Wortman J."/>
            <person name="Nusbaum C."/>
            <person name="Birren B."/>
        </authorList>
    </citation>
    <scope>NUCLEOTIDE SEQUENCE [LARGE SCALE GENOMIC DNA]</scope>
    <source>
        <strain evidence="12">A-37</strain>
    </source>
</reference>
<evidence type="ECO:0000256" key="6">
    <source>
        <dbReference type="ARBA" id="ARBA00023242"/>
    </source>
</evidence>
<dbReference type="InterPro" id="IPR036915">
    <property type="entry name" value="Cyclin-like_sf"/>
</dbReference>
<dbReference type="EMBL" id="AXCM01012303">
    <property type="status" value="NOT_ANNOTATED_CDS"/>
    <property type="molecule type" value="Genomic_DNA"/>
</dbReference>
<evidence type="ECO:0000259" key="9">
    <source>
        <dbReference type="SMART" id="SM01367"/>
    </source>
</evidence>
<protein>
    <recommendedName>
        <fullName evidence="13">Retinoblastoma-associated protein A-box domain-containing protein</fullName>
    </recommendedName>
</protein>
<keyword evidence="4" id="KW-0805">Transcription regulation</keyword>
<dbReference type="Gene3D" id="1.10.472.140">
    <property type="match status" value="1"/>
</dbReference>
<dbReference type="GO" id="GO:0005667">
    <property type="term" value="C:transcription regulator complex"/>
    <property type="evidence" value="ECO:0007669"/>
    <property type="project" value="TreeGrafter"/>
</dbReference>
<dbReference type="GO" id="GO:0005634">
    <property type="term" value="C:nucleus"/>
    <property type="evidence" value="ECO:0007669"/>
    <property type="project" value="UniProtKB-SubCell"/>
</dbReference>
<feature type="compositionally biased region" description="Low complexity" evidence="8">
    <location>
        <begin position="583"/>
        <end position="592"/>
    </location>
</feature>
<evidence type="ECO:0000256" key="5">
    <source>
        <dbReference type="ARBA" id="ARBA00023163"/>
    </source>
</evidence>
<dbReference type="Pfam" id="PF11934">
    <property type="entry name" value="DUF3452"/>
    <property type="match status" value="1"/>
</dbReference>
<feature type="region of interest" description="Disordered" evidence="8">
    <location>
        <begin position="956"/>
        <end position="981"/>
    </location>
</feature>
<dbReference type="SMART" id="SM01368">
    <property type="entry name" value="RB_A"/>
    <property type="match status" value="1"/>
</dbReference>
<evidence type="ECO:0008006" key="13">
    <source>
        <dbReference type="Google" id="ProtNLM"/>
    </source>
</evidence>
<dbReference type="Pfam" id="PF01858">
    <property type="entry name" value="RB_A"/>
    <property type="match status" value="1"/>
</dbReference>
<comment type="subcellular location">
    <subcellularLocation>
        <location evidence="1">Nucleus</location>
    </subcellularLocation>
</comment>